<dbReference type="Proteomes" id="UP000094526">
    <property type="component" value="Unassembled WGS sequence"/>
</dbReference>
<dbReference type="OrthoDB" id="5348404at2759"/>
<dbReference type="PANTHER" id="PTHR23423">
    <property type="entry name" value="ORGANIC SOLUTE TRANSPORTER-RELATED"/>
    <property type="match status" value="1"/>
</dbReference>
<dbReference type="SMART" id="SM01417">
    <property type="entry name" value="Solute_trans_a"/>
    <property type="match status" value="1"/>
</dbReference>
<evidence type="ECO:0000313" key="7">
    <source>
        <dbReference type="Proteomes" id="UP000094526"/>
    </source>
</evidence>
<feature type="transmembrane region" description="Helical" evidence="5">
    <location>
        <begin position="194"/>
        <end position="217"/>
    </location>
</feature>
<keyword evidence="7" id="KW-1185">Reference proteome</keyword>
<dbReference type="AlphaFoldDB" id="A0A1C1CLV2"/>
<organism evidence="6 7">
    <name type="scientific">Cladophialophora carrionii</name>
    <dbReference type="NCBI Taxonomy" id="86049"/>
    <lineage>
        <taxon>Eukaryota</taxon>
        <taxon>Fungi</taxon>
        <taxon>Dikarya</taxon>
        <taxon>Ascomycota</taxon>
        <taxon>Pezizomycotina</taxon>
        <taxon>Eurotiomycetes</taxon>
        <taxon>Chaetothyriomycetidae</taxon>
        <taxon>Chaetothyriales</taxon>
        <taxon>Herpotrichiellaceae</taxon>
        <taxon>Cladophialophora</taxon>
    </lineage>
</organism>
<dbReference type="Pfam" id="PF03619">
    <property type="entry name" value="Solute_trans_a"/>
    <property type="match status" value="1"/>
</dbReference>
<evidence type="ECO:0000256" key="2">
    <source>
        <dbReference type="ARBA" id="ARBA00022692"/>
    </source>
</evidence>
<sequence>MESDSHSNACPAKPAGAGEKGAPLAGSLTFQNLVSIIGWACFAVSTILWLVLVVPHLRQYRVPNEQRQIFKIVSTPLIFAIVAVISTHTYHAADYLEPLANLYEGFALASLFLLYVQYVTPDVTTRDAFFQSLEKKGKKGSVTPGGSLRWFWNTWRTVFFYVVIYTVLVIIQEITKATGAYCSTSSRPRFANIWRWQIQALELGTTIWAILAVIRFQRRLREFMNGKRAVAKLVMFKLFVVITTIQRVSLSLRPVNRNHLTAVQFIFGILRSKVTGGSKVTYDDITIGLPALLNCVEALMFMVGNYFIFNIREYRTGQEKDGPRSRIRKSLPDALNPMDLIRAIGLAFGSLRSRRSSQR</sequence>
<name>A0A1C1CLV2_9EURO</name>
<keyword evidence="3 5" id="KW-1133">Transmembrane helix</keyword>
<gene>
    <name evidence="6" type="ORF">CLCR_04947</name>
</gene>
<comment type="subcellular location">
    <subcellularLocation>
        <location evidence="1">Membrane</location>
        <topology evidence="1">Multi-pass membrane protein</topology>
    </subcellularLocation>
</comment>
<feature type="transmembrane region" description="Helical" evidence="5">
    <location>
        <begin position="69"/>
        <end position="90"/>
    </location>
</feature>
<proteinExistence type="predicted"/>
<comment type="caution">
    <text evidence="6">The sequence shown here is derived from an EMBL/GenBank/DDBJ whole genome shotgun (WGS) entry which is preliminary data.</text>
</comment>
<feature type="transmembrane region" description="Helical" evidence="5">
    <location>
        <begin position="102"/>
        <end position="120"/>
    </location>
</feature>
<accession>A0A1C1CLV2</accession>
<feature type="transmembrane region" description="Helical" evidence="5">
    <location>
        <begin position="287"/>
        <end position="309"/>
    </location>
</feature>
<protein>
    <submittedName>
        <fullName evidence="6">Seven transmembrane receptor protein</fullName>
    </submittedName>
</protein>
<feature type="transmembrane region" description="Helical" evidence="5">
    <location>
        <begin position="158"/>
        <end position="174"/>
    </location>
</feature>
<keyword evidence="4 5" id="KW-0472">Membrane</keyword>
<evidence type="ECO:0000256" key="5">
    <source>
        <dbReference type="SAM" id="Phobius"/>
    </source>
</evidence>
<dbReference type="VEuPathDB" id="FungiDB:CLCR_04947"/>
<dbReference type="GO" id="GO:0016020">
    <property type="term" value="C:membrane"/>
    <property type="evidence" value="ECO:0007669"/>
    <property type="project" value="UniProtKB-SubCell"/>
</dbReference>
<evidence type="ECO:0000256" key="1">
    <source>
        <dbReference type="ARBA" id="ARBA00004141"/>
    </source>
</evidence>
<dbReference type="VEuPathDB" id="FungiDB:G647_03372"/>
<dbReference type="STRING" id="86049.A0A1C1CLV2"/>
<reference evidence="7" key="1">
    <citation type="submission" date="2015-07" db="EMBL/GenBank/DDBJ databases">
        <authorList>
            <person name="Teixeira M.M."/>
            <person name="Souza R.C."/>
            <person name="Almeida L.G."/>
            <person name="Vicente V.A."/>
            <person name="de Hoog S."/>
            <person name="Bocca A.L."/>
            <person name="de Almeida S.R."/>
            <person name="Vasconcelos A.T."/>
            <person name="Felipe M.S."/>
        </authorList>
    </citation>
    <scope>NUCLEOTIDE SEQUENCE [LARGE SCALE GENOMIC DNA]</scope>
    <source>
        <strain evidence="7">KSF</strain>
    </source>
</reference>
<dbReference type="EMBL" id="LGRB01000011">
    <property type="protein sequence ID" value="OCT49477.1"/>
    <property type="molecule type" value="Genomic_DNA"/>
</dbReference>
<evidence type="ECO:0000256" key="3">
    <source>
        <dbReference type="ARBA" id="ARBA00022989"/>
    </source>
</evidence>
<dbReference type="InterPro" id="IPR005178">
    <property type="entry name" value="Ostalpha/TMEM184C"/>
</dbReference>
<evidence type="ECO:0000313" key="6">
    <source>
        <dbReference type="EMBL" id="OCT49477.1"/>
    </source>
</evidence>
<keyword evidence="6" id="KW-0675">Receptor</keyword>
<keyword evidence="2 5" id="KW-0812">Transmembrane</keyword>
<feature type="transmembrane region" description="Helical" evidence="5">
    <location>
        <begin position="36"/>
        <end position="57"/>
    </location>
</feature>
<evidence type="ECO:0000256" key="4">
    <source>
        <dbReference type="ARBA" id="ARBA00023136"/>
    </source>
</evidence>
<feature type="transmembrane region" description="Helical" evidence="5">
    <location>
        <begin position="229"/>
        <end position="248"/>
    </location>
</feature>